<keyword evidence="7" id="KW-1133">Transmembrane helix</keyword>
<keyword evidence="10" id="KW-1185">Reference proteome</keyword>
<evidence type="ECO:0000256" key="7">
    <source>
        <dbReference type="SAM" id="Phobius"/>
    </source>
</evidence>
<accession>S8C8X3</accession>
<dbReference type="UniPathway" id="UPA00282"/>
<keyword evidence="5" id="KW-0012">Acyltransferase</keyword>
<evidence type="ECO:0000256" key="2">
    <source>
        <dbReference type="ARBA" id="ARBA00005189"/>
    </source>
</evidence>
<dbReference type="Pfam" id="PF03007">
    <property type="entry name" value="WS_DGAT_cat"/>
    <property type="match status" value="1"/>
</dbReference>
<keyword evidence="7" id="KW-0472">Membrane</keyword>
<dbReference type="GO" id="GO:0004144">
    <property type="term" value="F:diacylglycerol O-acyltransferase activity"/>
    <property type="evidence" value="ECO:0007669"/>
    <property type="project" value="UniProtKB-EC"/>
</dbReference>
<evidence type="ECO:0000313" key="9">
    <source>
        <dbReference type="EMBL" id="EPS63324.1"/>
    </source>
</evidence>
<evidence type="ECO:0000256" key="4">
    <source>
        <dbReference type="ARBA" id="ARBA00022679"/>
    </source>
</evidence>
<keyword evidence="7" id="KW-0812">Transmembrane</keyword>
<dbReference type="InterPro" id="IPR004255">
    <property type="entry name" value="O-acyltransferase_WSD1_N"/>
</dbReference>
<comment type="pathway">
    <text evidence="2">Lipid metabolism.</text>
</comment>
<feature type="domain" description="O-acyltransferase WSD1-like N-terminal" evidence="8">
    <location>
        <begin position="60"/>
        <end position="184"/>
    </location>
</feature>
<organism evidence="9 10">
    <name type="scientific">Genlisea aurea</name>
    <dbReference type="NCBI Taxonomy" id="192259"/>
    <lineage>
        <taxon>Eukaryota</taxon>
        <taxon>Viridiplantae</taxon>
        <taxon>Streptophyta</taxon>
        <taxon>Embryophyta</taxon>
        <taxon>Tracheophyta</taxon>
        <taxon>Spermatophyta</taxon>
        <taxon>Magnoliopsida</taxon>
        <taxon>eudicotyledons</taxon>
        <taxon>Gunneridae</taxon>
        <taxon>Pentapetalae</taxon>
        <taxon>asterids</taxon>
        <taxon>lamiids</taxon>
        <taxon>Lamiales</taxon>
        <taxon>Lentibulariaceae</taxon>
        <taxon>Genlisea</taxon>
    </lineage>
</organism>
<evidence type="ECO:0000256" key="1">
    <source>
        <dbReference type="ARBA" id="ARBA00004771"/>
    </source>
</evidence>
<dbReference type="Proteomes" id="UP000015453">
    <property type="component" value="Unassembled WGS sequence"/>
</dbReference>
<dbReference type="Gene3D" id="3.30.559.10">
    <property type="entry name" value="Chloramphenicol acetyltransferase-like domain"/>
    <property type="match status" value="1"/>
</dbReference>
<protein>
    <recommendedName>
        <fullName evidence="3">diacylglycerol O-acyltransferase</fullName>
        <ecNumber evidence="3">2.3.1.20</ecNumber>
    </recommendedName>
</protein>
<dbReference type="EC" id="2.3.1.20" evidence="3"/>
<comment type="catalytic activity">
    <reaction evidence="6">
        <text>an acyl-CoA + a 1,2-diacyl-sn-glycerol = a triacyl-sn-glycerol + CoA</text>
        <dbReference type="Rhea" id="RHEA:10868"/>
        <dbReference type="ChEBI" id="CHEBI:17815"/>
        <dbReference type="ChEBI" id="CHEBI:57287"/>
        <dbReference type="ChEBI" id="CHEBI:58342"/>
        <dbReference type="ChEBI" id="CHEBI:64615"/>
        <dbReference type="EC" id="2.3.1.20"/>
    </reaction>
</comment>
<dbReference type="GO" id="GO:0019432">
    <property type="term" value="P:triglyceride biosynthetic process"/>
    <property type="evidence" value="ECO:0007669"/>
    <property type="project" value="UniProtKB-UniPathway"/>
</dbReference>
<comment type="caution">
    <text evidence="9">The sequence shown here is derived from an EMBL/GenBank/DDBJ whole genome shotgun (WGS) entry which is preliminary data.</text>
</comment>
<evidence type="ECO:0000256" key="5">
    <source>
        <dbReference type="ARBA" id="ARBA00023315"/>
    </source>
</evidence>
<evidence type="ECO:0000313" key="10">
    <source>
        <dbReference type="Proteomes" id="UP000015453"/>
    </source>
</evidence>
<dbReference type="GO" id="GO:0005886">
    <property type="term" value="C:plasma membrane"/>
    <property type="evidence" value="ECO:0007669"/>
    <property type="project" value="TreeGrafter"/>
</dbReference>
<dbReference type="PANTHER" id="PTHR31650">
    <property type="entry name" value="O-ACYLTRANSFERASE (WSD1-LIKE) FAMILY PROTEIN"/>
    <property type="match status" value="1"/>
</dbReference>
<dbReference type="AlphaFoldDB" id="S8C8X3"/>
<name>S8C8X3_9LAMI</name>
<dbReference type="OrthoDB" id="619536at2759"/>
<proteinExistence type="predicted"/>
<sequence>MTMTTTAAAESEAVDQPLTPAGRLMLQPRMDQVINAAIALEHSFDVDTCLNGLRNSLLVKHPRFRSLYVRDERGNEYWRRTEMDLDRHVIVHPRRLSEDVSVSDSDAVNDFLADLSVSSPLATDKPLWEVHALLAHKAVVFRFHHALGDGISLMSLLLDCCRRADDPATAPSITASPPPKRRPRSLWTFFLVVWYTAVSAFEFFARLLWLRDETTVISGGDGVELWPRRLATARFRLEDMKIVKSAVDNATINDVLFGVISLGLSRYLHMTSPKALREGLQLTGMALVNLRSQSGLQ</sequence>
<dbReference type="PANTHER" id="PTHR31650:SF41">
    <property type="entry name" value="O-ACYLTRANSFERASE WSD1-LIKE ISOFORM X1"/>
    <property type="match status" value="1"/>
</dbReference>
<dbReference type="EMBL" id="AUSU01005561">
    <property type="protein sequence ID" value="EPS63324.1"/>
    <property type="molecule type" value="Genomic_DNA"/>
</dbReference>
<dbReference type="InterPro" id="IPR045034">
    <property type="entry name" value="O-acyltransferase_WSD1-like"/>
</dbReference>
<dbReference type="SUPFAM" id="SSF52777">
    <property type="entry name" value="CoA-dependent acyltransferases"/>
    <property type="match status" value="1"/>
</dbReference>
<reference evidence="9 10" key="1">
    <citation type="journal article" date="2013" name="BMC Genomics">
        <title>The miniature genome of a carnivorous plant Genlisea aurea contains a low number of genes and short non-coding sequences.</title>
        <authorList>
            <person name="Leushkin E.V."/>
            <person name="Sutormin R.A."/>
            <person name="Nabieva E.R."/>
            <person name="Penin A.A."/>
            <person name="Kondrashov A.S."/>
            <person name="Logacheva M.D."/>
        </authorList>
    </citation>
    <scope>NUCLEOTIDE SEQUENCE [LARGE SCALE GENOMIC DNA]</scope>
</reference>
<keyword evidence="4" id="KW-0808">Transferase</keyword>
<evidence type="ECO:0000256" key="3">
    <source>
        <dbReference type="ARBA" id="ARBA00013244"/>
    </source>
</evidence>
<evidence type="ECO:0000256" key="6">
    <source>
        <dbReference type="ARBA" id="ARBA00048109"/>
    </source>
</evidence>
<dbReference type="InterPro" id="IPR023213">
    <property type="entry name" value="CAT-like_dom_sf"/>
</dbReference>
<feature type="transmembrane region" description="Helical" evidence="7">
    <location>
        <begin position="186"/>
        <end position="209"/>
    </location>
</feature>
<gene>
    <name evidence="9" type="ORF">M569_11461</name>
</gene>
<evidence type="ECO:0000259" key="8">
    <source>
        <dbReference type="Pfam" id="PF03007"/>
    </source>
</evidence>
<comment type="pathway">
    <text evidence="1">Glycerolipid metabolism; triacylglycerol biosynthesis.</text>
</comment>
<feature type="non-terminal residue" evidence="9">
    <location>
        <position position="297"/>
    </location>
</feature>